<proteinExistence type="predicted"/>
<evidence type="ECO:0000259" key="1">
    <source>
        <dbReference type="Pfam" id="PF18871"/>
    </source>
</evidence>
<comment type="caution">
    <text evidence="2">The sequence shown here is derived from an EMBL/GenBank/DDBJ whole genome shotgun (WGS) entry which is preliminary data.</text>
</comment>
<protein>
    <recommendedName>
        <fullName evidence="1">HEPN/Toprim N-terminal domain-containing protein</fullName>
    </recommendedName>
</protein>
<dbReference type="EMBL" id="JABCSC020000001">
    <property type="protein sequence ID" value="NSL53552.1"/>
    <property type="molecule type" value="Genomic_DNA"/>
</dbReference>
<evidence type="ECO:0000313" key="2">
    <source>
        <dbReference type="EMBL" id="NSL53552.1"/>
    </source>
</evidence>
<accession>A0ABX2IBI3</accession>
<name>A0ABX2IBI3_9RHOO</name>
<gene>
    <name evidence="2" type="ORF">HJ583_000795</name>
</gene>
<dbReference type="Pfam" id="PF18871">
    <property type="entry name" value="HEPN_Toprim_N"/>
    <property type="match status" value="1"/>
</dbReference>
<dbReference type="Proteomes" id="UP000778523">
    <property type="component" value="Unassembled WGS sequence"/>
</dbReference>
<keyword evidence="3" id="KW-1185">Reference proteome</keyword>
<feature type="domain" description="HEPN/Toprim N-terminal" evidence="1">
    <location>
        <begin position="1"/>
        <end position="226"/>
    </location>
</feature>
<dbReference type="RefSeq" id="WP_170019664.1">
    <property type="nucleotide sequence ID" value="NZ_JABCSC020000001.1"/>
</dbReference>
<evidence type="ECO:0000313" key="3">
    <source>
        <dbReference type="Proteomes" id="UP000778523"/>
    </source>
</evidence>
<sequence>MGTEIDLTVGHVMVDWSKNSRGYDHGALFQMSDLTHIHSDQTNYEYCEEHGVDTEPAERALSRSLKSVVPRLELLGFTLDATKSAYEALLAEYLEYQNDILEMNGANSPAPLPFTEFIEFLTRHPLESLDSTFVEGFGSEDRARIRSRFVSDPAHDRIPQMEQSDGYSESSYFGSLIGFLHPYFVMRMLALVPQNHTSEVVWHYGTLVNNGWAQEIEFAPNARREQTFLIATEGSSDVHILKHAISLLMPEVQDFFRFIDVSERHPFSGTGGLVKFAEGLVKIDVQNRILFLFDNDAEGWSAFDDVQRYQLPPNMRTMVLPELDEFRNFAAFGPQGVKAGDINRRAAAIECYLDLRLEGRPPARVVWTNYKKERNDYQGSLEYKETYMRAFLDQTPQTIATGAYDVGKLRTVLDCVFRECCTMSLAHSTP</sequence>
<organism evidence="2 3">
    <name type="scientific">Uliginosibacterium aquaticum</name>
    <dbReference type="NCBI Taxonomy" id="2731212"/>
    <lineage>
        <taxon>Bacteria</taxon>
        <taxon>Pseudomonadati</taxon>
        <taxon>Pseudomonadota</taxon>
        <taxon>Betaproteobacteria</taxon>
        <taxon>Rhodocyclales</taxon>
        <taxon>Zoogloeaceae</taxon>
        <taxon>Uliginosibacterium</taxon>
    </lineage>
</organism>
<dbReference type="InterPro" id="IPR041487">
    <property type="entry name" value="HEPN/Toprim-NTD1"/>
</dbReference>
<reference evidence="2 3" key="1">
    <citation type="submission" date="2020-06" db="EMBL/GenBank/DDBJ databases">
        <title>Draft genome of Uliginosibacterium sp. IMCC34675.</title>
        <authorList>
            <person name="Song J."/>
        </authorList>
    </citation>
    <scope>NUCLEOTIDE SEQUENCE [LARGE SCALE GENOMIC DNA]</scope>
    <source>
        <strain evidence="2 3">IMCC34675</strain>
    </source>
</reference>